<evidence type="ECO:0000313" key="1">
    <source>
        <dbReference type="EMBL" id="UMM20317.1"/>
    </source>
</evidence>
<evidence type="ECO:0000313" key="2">
    <source>
        <dbReference type="Proteomes" id="UP000829354"/>
    </source>
</evidence>
<protein>
    <submittedName>
        <fullName evidence="1">Uncharacterized protein</fullName>
    </submittedName>
</protein>
<dbReference type="Proteomes" id="UP000829354">
    <property type="component" value="Chromosome II"/>
</dbReference>
<organism evidence="1 2">
    <name type="scientific">Caenorhabditis briggsae</name>
    <dbReference type="NCBI Taxonomy" id="6238"/>
    <lineage>
        <taxon>Eukaryota</taxon>
        <taxon>Metazoa</taxon>
        <taxon>Ecdysozoa</taxon>
        <taxon>Nematoda</taxon>
        <taxon>Chromadorea</taxon>
        <taxon>Rhabditida</taxon>
        <taxon>Rhabditina</taxon>
        <taxon>Rhabditomorpha</taxon>
        <taxon>Rhabditoidea</taxon>
        <taxon>Rhabditidae</taxon>
        <taxon>Peloderinae</taxon>
        <taxon>Caenorhabditis</taxon>
    </lineage>
</organism>
<dbReference type="EMBL" id="CP092621">
    <property type="protein sequence ID" value="UMM20317.1"/>
    <property type="molecule type" value="Genomic_DNA"/>
</dbReference>
<gene>
    <name evidence="1" type="ORF">L5515_015633</name>
</gene>
<reference evidence="1 2" key="1">
    <citation type="submission" date="2022-04" db="EMBL/GenBank/DDBJ databases">
        <title>Chromosome-level reference genomes for two strains of Caenorhabditis briggsae: an improved platform for comparative genomics.</title>
        <authorList>
            <person name="Stevens L."/>
            <person name="Andersen E."/>
        </authorList>
    </citation>
    <scope>NUCLEOTIDE SEQUENCE [LARGE SCALE GENOMIC DNA]</scope>
    <source>
        <strain evidence="1">VX34</strain>
        <tissue evidence="1">Whole-organism</tissue>
    </source>
</reference>
<keyword evidence="2" id="KW-1185">Reference proteome</keyword>
<name>A0AAE9EF75_CAEBR</name>
<sequence>MLANLKKKKIIEYAVNDSDPLEISEIRVLHLKTLQAATEALNTYSTENNAPMVGAMMWNISVILDSQDRLSVDGLRECFKQVVSALESFYFLKTIMNSGSECCQILLKMALLNTYNQDDIVRMVSIMIIHISLKVKAIDSHYLANKATEPQMAPLNTYNQEDLVRLVNFIITYISPRVKLIDSHYLADKATCPLWNVLNNREVLLNTPYIDLNQICRRNIAMLEKISDQRGFITSSCYITIFVIINFGNVPIGAKNNPCESYRRKWQRSRGVFASGGSRCS</sequence>
<proteinExistence type="predicted"/>
<accession>A0AAE9EF75</accession>
<dbReference type="AlphaFoldDB" id="A0AAE9EF75"/>